<dbReference type="NCBIfam" id="NF009911">
    <property type="entry name" value="PRK13371.1"/>
    <property type="match status" value="1"/>
</dbReference>
<dbReference type="GO" id="GO:0051745">
    <property type="term" value="F:4-hydroxy-3-methylbut-2-enyl diphosphate reductase activity"/>
    <property type="evidence" value="ECO:0007669"/>
    <property type="project" value="InterPro"/>
</dbReference>
<evidence type="ECO:0000256" key="8">
    <source>
        <dbReference type="ARBA" id="ARBA00046314"/>
    </source>
</evidence>
<dbReference type="PANTHER" id="PTHR31619">
    <property type="entry name" value="4-HYDROXY-3-METHYLBUT-2-ENYL DIPHOSPHATE REDUCTASE, CHLOROPLASTIC"/>
    <property type="match status" value="1"/>
</dbReference>
<dbReference type="GO" id="GO:0046872">
    <property type="term" value="F:metal ion binding"/>
    <property type="evidence" value="ECO:0007669"/>
    <property type="project" value="UniProtKB-KW"/>
</dbReference>
<reference evidence="9 10" key="1">
    <citation type="submission" date="2018-11" db="EMBL/GenBank/DDBJ databases">
        <title>Chryseotalea sanarue gen. nov., sp., nov., a member of the family Cytophagaceae, isolated from a brackish lake in Hamamatsu Japan.</title>
        <authorList>
            <person name="Maejima Y."/>
            <person name="Iino T."/>
            <person name="Muraguchi Y."/>
            <person name="Fukuda K."/>
            <person name="Ohkuma M."/>
            <person name="Moriuchi R."/>
            <person name="Dohra H."/>
            <person name="Kimbara K."/>
            <person name="Shintani M."/>
        </authorList>
    </citation>
    <scope>NUCLEOTIDE SEQUENCE [LARGE SCALE GENOMIC DNA]</scope>
    <source>
        <strain evidence="9 10">Ys</strain>
    </source>
</reference>
<evidence type="ECO:0000256" key="2">
    <source>
        <dbReference type="ARBA" id="ARBA00022485"/>
    </source>
</evidence>
<evidence type="ECO:0000256" key="6">
    <source>
        <dbReference type="ARBA" id="ARBA00023014"/>
    </source>
</evidence>
<dbReference type="NCBIfam" id="TIGR00216">
    <property type="entry name" value="ispH_lytB"/>
    <property type="match status" value="1"/>
</dbReference>
<dbReference type="InterPro" id="IPR003451">
    <property type="entry name" value="LytB/IspH"/>
</dbReference>
<comment type="pathway">
    <text evidence="7">Isoprenoid biosynthesis; isopentenyl diphosphate biosynthesis via DXP pathway; isopentenyl diphosphate from 1-deoxy-D-xylulose 5-phosphate: step 6/6.</text>
</comment>
<dbReference type="AlphaFoldDB" id="A0A401U7X0"/>
<keyword evidence="10" id="KW-1185">Reference proteome</keyword>
<keyword evidence="2" id="KW-0004">4Fe-4S</keyword>
<evidence type="ECO:0000256" key="1">
    <source>
        <dbReference type="ARBA" id="ARBA00001966"/>
    </source>
</evidence>
<dbReference type="Pfam" id="PF02401">
    <property type="entry name" value="LYTB"/>
    <property type="match status" value="1"/>
</dbReference>
<dbReference type="GO" id="GO:0019288">
    <property type="term" value="P:isopentenyl diphosphate biosynthetic process, methylerythritol 4-phosphate pathway"/>
    <property type="evidence" value="ECO:0007669"/>
    <property type="project" value="InterPro"/>
</dbReference>
<dbReference type="PANTHER" id="PTHR31619:SF5">
    <property type="entry name" value="4-HYDROXY-3-METHYLBUT-2-ENYL DIPHOSPHATE REDUCTASE, CHLOROPLASTIC"/>
    <property type="match status" value="1"/>
</dbReference>
<organism evidence="9 10">
    <name type="scientific">Chryseotalea sanaruensis</name>
    <dbReference type="NCBI Taxonomy" id="2482724"/>
    <lineage>
        <taxon>Bacteria</taxon>
        <taxon>Pseudomonadati</taxon>
        <taxon>Bacteroidota</taxon>
        <taxon>Cytophagia</taxon>
        <taxon>Cytophagales</taxon>
        <taxon>Chryseotaleaceae</taxon>
        <taxon>Chryseotalea</taxon>
    </lineage>
</organism>
<evidence type="ECO:0000313" key="10">
    <source>
        <dbReference type="Proteomes" id="UP000288227"/>
    </source>
</evidence>
<dbReference type="Gene3D" id="3.40.1010.20">
    <property type="entry name" value="4-hydroxy-3-methylbut-2-enyl diphosphate reductase, catalytic domain"/>
    <property type="match status" value="2"/>
</dbReference>
<comment type="cofactor">
    <cofactor evidence="1">
        <name>[4Fe-4S] cluster</name>
        <dbReference type="ChEBI" id="CHEBI:49883"/>
    </cofactor>
</comment>
<proteinExistence type="predicted"/>
<accession>A0A401U7X0</accession>
<dbReference type="GO" id="GO:0050992">
    <property type="term" value="P:dimethylallyl diphosphate biosynthetic process"/>
    <property type="evidence" value="ECO:0007669"/>
    <property type="project" value="InterPro"/>
</dbReference>
<evidence type="ECO:0000256" key="7">
    <source>
        <dbReference type="ARBA" id="ARBA00046313"/>
    </source>
</evidence>
<keyword evidence="5" id="KW-0408">Iron</keyword>
<dbReference type="GO" id="GO:0051539">
    <property type="term" value="F:4 iron, 4 sulfur cluster binding"/>
    <property type="evidence" value="ECO:0007669"/>
    <property type="project" value="UniProtKB-KW"/>
</dbReference>
<keyword evidence="6" id="KW-0411">Iron-sulfur</keyword>
<comment type="pathway">
    <text evidence="8">Isoprenoid biosynthesis; dimethylallyl diphosphate biosynthesis; dimethylallyl diphosphate from (2E)-4-hydroxy-3-methylbutenyl diphosphate: step 1/1.</text>
</comment>
<gene>
    <name evidence="9" type="ORF">SanaruYs_12010</name>
</gene>
<evidence type="ECO:0000313" key="9">
    <source>
        <dbReference type="EMBL" id="GCC50982.1"/>
    </source>
</evidence>
<evidence type="ECO:0000256" key="5">
    <source>
        <dbReference type="ARBA" id="ARBA00023004"/>
    </source>
</evidence>
<keyword evidence="3" id="KW-0479">Metal-binding</keyword>
<evidence type="ECO:0000256" key="3">
    <source>
        <dbReference type="ARBA" id="ARBA00022723"/>
    </source>
</evidence>
<dbReference type="Gene3D" id="3.40.50.11270">
    <property type="match status" value="1"/>
</dbReference>
<keyword evidence="4" id="KW-0560">Oxidoreductase</keyword>
<evidence type="ECO:0000256" key="4">
    <source>
        <dbReference type="ARBA" id="ARBA00023002"/>
    </source>
</evidence>
<name>A0A401U7X0_9BACT</name>
<dbReference type="EMBL" id="BHXQ01000002">
    <property type="protein sequence ID" value="GCC50982.1"/>
    <property type="molecule type" value="Genomic_DNA"/>
</dbReference>
<comment type="caution">
    <text evidence="9">The sequence shown here is derived from an EMBL/GenBank/DDBJ whole genome shotgun (WGS) entry which is preliminary data.</text>
</comment>
<protein>
    <submittedName>
        <fullName evidence="9">4-hydroxy-3-methylbut-2-enyl diphosphate reductase</fullName>
    </submittedName>
</protein>
<sequence>MFLIYSGVLPFYFFTEPQALFCVYFVDKFTAIKKFDIPAYYRSSITGKIKESRRVKDLRKQDFTPTILDFGSVQFILARHFGFCYGVENAIEISYRAIEENPDKKVYLLSQMIHNQEVNNDLQSRGIEFIMDTDGSQFIPWEKINADDVVIIPAFGTTIEIENFLLDKGVEVQKYNTTCPFVEKVWNRAEKLGKENHTVIIHGKPKHEETRATFSHSAANAKSVVVRDMEEAVQLAAYVTGKKNAVQFTEEFAGRFSEGFDVTKDLERVGVVNQTTMLATETQAIADYFRKVMIEKYGEADIKQHFADTRDTLCYATNDNQDSTYQLLETDADVAIVVGGYNSSNTSHIVELCERKFPTYFINSEKEIKSTTEIHHYNYPQKKKEVAQGFLPAKHPLKIVLTSGASCPDTLVDRVMLRLLECVGSGKTIEEVLAEY</sequence>
<dbReference type="Proteomes" id="UP000288227">
    <property type="component" value="Unassembled WGS sequence"/>
</dbReference>
<dbReference type="CDD" id="cd13944">
    <property type="entry name" value="lytB_ispH"/>
    <property type="match status" value="1"/>
</dbReference>